<proteinExistence type="predicted"/>
<keyword evidence="1" id="KW-0472">Membrane</keyword>
<gene>
    <name evidence="3" type="ORF">KFK09_012127</name>
</gene>
<feature type="chain" id="PRO_5035740406" evidence="2">
    <location>
        <begin position="19"/>
        <end position="114"/>
    </location>
</feature>
<sequence>MHLYLFLIRYLISPLSLPIPAKYEKSGSSSSPILLLILGSSFLRAKDEREREVTEMERRTIFLGFSTVSLLLCFGIVGIMSDASNHGYKPKETVPLYANKVGTFHNYPRFRFLT</sequence>
<organism evidence="3 4">
    <name type="scientific">Dendrobium nobile</name>
    <name type="common">Orchid</name>
    <dbReference type="NCBI Taxonomy" id="94219"/>
    <lineage>
        <taxon>Eukaryota</taxon>
        <taxon>Viridiplantae</taxon>
        <taxon>Streptophyta</taxon>
        <taxon>Embryophyta</taxon>
        <taxon>Tracheophyta</taxon>
        <taxon>Spermatophyta</taxon>
        <taxon>Magnoliopsida</taxon>
        <taxon>Liliopsida</taxon>
        <taxon>Asparagales</taxon>
        <taxon>Orchidaceae</taxon>
        <taxon>Epidendroideae</taxon>
        <taxon>Malaxideae</taxon>
        <taxon>Dendrobiinae</taxon>
        <taxon>Dendrobium</taxon>
    </lineage>
</organism>
<evidence type="ECO:0000313" key="4">
    <source>
        <dbReference type="Proteomes" id="UP000829196"/>
    </source>
</evidence>
<dbReference type="Proteomes" id="UP000829196">
    <property type="component" value="Unassembled WGS sequence"/>
</dbReference>
<evidence type="ECO:0000256" key="2">
    <source>
        <dbReference type="SAM" id="SignalP"/>
    </source>
</evidence>
<keyword evidence="1" id="KW-0812">Transmembrane</keyword>
<accession>A0A8T3BH10</accession>
<evidence type="ECO:0000256" key="1">
    <source>
        <dbReference type="SAM" id="Phobius"/>
    </source>
</evidence>
<name>A0A8T3BH10_DENNO</name>
<keyword evidence="1" id="KW-1133">Transmembrane helix</keyword>
<dbReference type="AlphaFoldDB" id="A0A8T3BH10"/>
<dbReference type="EMBL" id="JAGYWB010000009">
    <property type="protein sequence ID" value="KAI0511497.1"/>
    <property type="molecule type" value="Genomic_DNA"/>
</dbReference>
<feature type="signal peptide" evidence="2">
    <location>
        <begin position="1"/>
        <end position="18"/>
    </location>
</feature>
<feature type="transmembrane region" description="Helical" evidence="1">
    <location>
        <begin position="61"/>
        <end position="80"/>
    </location>
</feature>
<reference evidence="3" key="1">
    <citation type="journal article" date="2022" name="Front. Genet.">
        <title>Chromosome-Scale Assembly of the Dendrobium nobile Genome Provides Insights Into the Molecular Mechanism of the Biosynthesis of the Medicinal Active Ingredient of Dendrobium.</title>
        <authorList>
            <person name="Xu Q."/>
            <person name="Niu S.-C."/>
            <person name="Li K.-L."/>
            <person name="Zheng P.-J."/>
            <person name="Zhang X.-J."/>
            <person name="Jia Y."/>
            <person name="Liu Y."/>
            <person name="Niu Y.-X."/>
            <person name="Yu L.-H."/>
            <person name="Chen D.-F."/>
            <person name="Zhang G.-Q."/>
        </authorList>
    </citation>
    <scope>NUCLEOTIDE SEQUENCE</scope>
    <source>
        <tissue evidence="3">Leaf</tissue>
    </source>
</reference>
<keyword evidence="2" id="KW-0732">Signal</keyword>
<comment type="caution">
    <text evidence="3">The sequence shown here is derived from an EMBL/GenBank/DDBJ whole genome shotgun (WGS) entry which is preliminary data.</text>
</comment>
<keyword evidence="4" id="KW-1185">Reference proteome</keyword>
<protein>
    <submittedName>
        <fullName evidence="3">Uncharacterized protein</fullName>
    </submittedName>
</protein>
<evidence type="ECO:0000313" key="3">
    <source>
        <dbReference type="EMBL" id="KAI0511497.1"/>
    </source>
</evidence>